<keyword evidence="10" id="KW-0393">Immunoglobulin domain</keyword>
<reference evidence="14" key="1">
    <citation type="submission" date="2018-07" db="EMBL/GenBank/DDBJ databases">
        <title>Comparative genomics of catfishes provides insights into carnivory and benthic adaptation.</title>
        <authorList>
            <person name="Zhang Y."/>
            <person name="Wang D."/>
            <person name="Peng Z."/>
            <person name="Zheng S."/>
            <person name="Shao F."/>
            <person name="Tao W."/>
        </authorList>
    </citation>
    <scope>NUCLEOTIDE SEQUENCE</scope>
    <source>
        <strain evidence="14">Chongqing</strain>
    </source>
</reference>
<feature type="region of interest" description="Disordered" evidence="11">
    <location>
        <begin position="414"/>
        <end position="441"/>
    </location>
</feature>
<evidence type="ECO:0000259" key="13">
    <source>
        <dbReference type="PROSITE" id="PS50835"/>
    </source>
</evidence>
<evidence type="ECO:0000256" key="8">
    <source>
        <dbReference type="ARBA" id="ARBA00023170"/>
    </source>
</evidence>
<keyword evidence="2" id="KW-1003">Cell membrane</keyword>
<evidence type="ECO:0000256" key="2">
    <source>
        <dbReference type="ARBA" id="ARBA00022475"/>
    </source>
</evidence>
<comment type="caution">
    <text evidence="14">The sequence shown here is derived from an EMBL/GenBank/DDBJ whole genome shotgun (WGS) entry which is preliminary data.</text>
</comment>
<comment type="subcellular location">
    <subcellularLocation>
        <location evidence="1">Cell membrane</location>
        <topology evidence="1">Single-pass type I membrane protein</topology>
    </subcellularLocation>
</comment>
<feature type="transmembrane region" description="Helical" evidence="12">
    <location>
        <begin position="384"/>
        <end position="406"/>
    </location>
</feature>
<feature type="domain" description="Ig-like" evidence="13">
    <location>
        <begin position="161"/>
        <end position="236"/>
    </location>
</feature>
<evidence type="ECO:0000256" key="10">
    <source>
        <dbReference type="ARBA" id="ARBA00023319"/>
    </source>
</evidence>
<evidence type="ECO:0000256" key="6">
    <source>
        <dbReference type="ARBA" id="ARBA00023136"/>
    </source>
</evidence>
<evidence type="ECO:0000256" key="11">
    <source>
        <dbReference type="SAM" id="MobiDB-lite"/>
    </source>
</evidence>
<organism evidence="14 15">
    <name type="scientific">Silurus asotus</name>
    <name type="common">Amur catfish</name>
    <name type="synonym">Parasilurus asotus</name>
    <dbReference type="NCBI Taxonomy" id="30991"/>
    <lineage>
        <taxon>Eukaryota</taxon>
        <taxon>Metazoa</taxon>
        <taxon>Chordata</taxon>
        <taxon>Craniata</taxon>
        <taxon>Vertebrata</taxon>
        <taxon>Euteleostomi</taxon>
        <taxon>Actinopterygii</taxon>
        <taxon>Neopterygii</taxon>
        <taxon>Teleostei</taxon>
        <taxon>Ostariophysi</taxon>
        <taxon>Siluriformes</taxon>
        <taxon>Siluridae</taxon>
        <taxon>Silurus</taxon>
    </lineage>
</organism>
<dbReference type="PROSITE" id="PS50835">
    <property type="entry name" value="IG_LIKE"/>
    <property type="match status" value="2"/>
</dbReference>
<dbReference type="SUPFAM" id="SSF48726">
    <property type="entry name" value="Immunoglobulin"/>
    <property type="match status" value="3"/>
</dbReference>
<keyword evidence="6 12" id="KW-0472">Membrane</keyword>
<feature type="compositionally biased region" description="Low complexity" evidence="11">
    <location>
        <begin position="419"/>
        <end position="430"/>
    </location>
</feature>
<keyword evidence="4" id="KW-0732">Signal</keyword>
<dbReference type="GO" id="GO:0071222">
    <property type="term" value="P:cellular response to lipopolysaccharide"/>
    <property type="evidence" value="ECO:0007669"/>
    <property type="project" value="TreeGrafter"/>
</dbReference>
<dbReference type="SMART" id="SM00409">
    <property type="entry name" value="IG"/>
    <property type="match status" value="3"/>
</dbReference>
<proteinExistence type="predicted"/>
<dbReference type="InterPro" id="IPR013783">
    <property type="entry name" value="Ig-like_fold"/>
</dbReference>
<evidence type="ECO:0000313" key="14">
    <source>
        <dbReference type="EMBL" id="KAI5617004.1"/>
    </source>
</evidence>
<dbReference type="GO" id="GO:0031295">
    <property type="term" value="P:T cell costimulation"/>
    <property type="evidence" value="ECO:0007669"/>
    <property type="project" value="TreeGrafter"/>
</dbReference>
<dbReference type="Proteomes" id="UP001205998">
    <property type="component" value="Unassembled WGS sequence"/>
</dbReference>
<feature type="transmembrane region" description="Helical" evidence="12">
    <location>
        <begin position="82"/>
        <end position="103"/>
    </location>
</feature>
<dbReference type="InterPro" id="IPR003599">
    <property type="entry name" value="Ig_sub"/>
</dbReference>
<dbReference type="InterPro" id="IPR013106">
    <property type="entry name" value="Ig_V-set"/>
</dbReference>
<sequence length="509" mass="57832">MISPESEQYKDRFQLVDDQSSGNISLLISHLTVEDVGDYRCNTESEYRYTRLTVKEAPKRPSPSTTTILTTAEPEKPDSKHIIISCGVVVFLLLRIVGGVIYWKHRGQRREQMGEGQTGQRTQKKQALKSEMAFQHIVSLLTNACCRLEGYRDTQITAYTGDSVLLPCSCTDLHTKPQSFTWKRYFHGRYTYNWVQISPESEQYKDRFQLVNDQSSGNLSLLISHLTVEDGGVYRCSRGSVFRDIKLTVKGCTLNHERVDVTGFVGHSVLLPCSCSELQAKPQTLRWTIYKEFNYKEIFPKDQTNHYTHRVQLFNNHPPGNLSLLISHLTVEDEGDYLCRINNNNYKYIHLTVNATEKILVTKGYTNSQSETSENETPDFSTTIIISCGVVVVLLLLMILGGVMYWKHRGQTREQMSEGQTGQRTQQQKQDLTKSLNSPVTSEPTYEAVHEQTDSAVLYESINLPPKGNKAEEKDDVTYSTVVHGNYLRAAHRPVASEDTTVYASIKTN</sequence>
<evidence type="ECO:0000256" key="9">
    <source>
        <dbReference type="ARBA" id="ARBA00023180"/>
    </source>
</evidence>
<dbReference type="PANTHER" id="PTHR25466">
    <property type="entry name" value="T-LYMPHOCYTE ACTIVATION ANTIGEN"/>
    <property type="match status" value="1"/>
</dbReference>
<dbReference type="InterPro" id="IPR036179">
    <property type="entry name" value="Ig-like_dom_sf"/>
</dbReference>
<dbReference type="AlphaFoldDB" id="A0AAD5AJP8"/>
<evidence type="ECO:0000256" key="1">
    <source>
        <dbReference type="ARBA" id="ARBA00004251"/>
    </source>
</evidence>
<keyword evidence="5 12" id="KW-1133">Transmembrane helix</keyword>
<dbReference type="GO" id="GO:0007166">
    <property type="term" value="P:cell surface receptor signaling pathway"/>
    <property type="evidence" value="ECO:0007669"/>
    <property type="project" value="TreeGrafter"/>
</dbReference>
<dbReference type="PANTHER" id="PTHR25466:SF14">
    <property type="entry name" value="BUTYROPHILIN SUBFAMILY 2 MEMBER A2-LIKE-RELATED"/>
    <property type="match status" value="1"/>
</dbReference>
<dbReference type="InterPro" id="IPR051713">
    <property type="entry name" value="T-cell_Activation_Regulation"/>
</dbReference>
<evidence type="ECO:0000256" key="7">
    <source>
        <dbReference type="ARBA" id="ARBA00023157"/>
    </source>
</evidence>
<dbReference type="EMBL" id="MU551707">
    <property type="protein sequence ID" value="KAI5617004.1"/>
    <property type="molecule type" value="Genomic_DNA"/>
</dbReference>
<keyword evidence="3 12" id="KW-0812">Transmembrane</keyword>
<evidence type="ECO:0000256" key="5">
    <source>
        <dbReference type="ARBA" id="ARBA00022989"/>
    </source>
</evidence>
<dbReference type="Pfam" id="PF07686">
    <property type="entry name" value="V-set"/>
    <property type="match status" value="3"/>
</dbReference>
<dbReference type="GO" id="GO:0006955">
    <property type="term" value="P:immune response"/>
    <property type="evidence" value="ECO:0007669"/>
    <property type="project" value="TreeGrafter"/>
</dbReference>
<dbReference type="GO" id="GO:0042130">
    <property type="term" value="P:negative regulation of T cell proliferation"/>
    <property type="evidence" value="ECO:0007669"/>
    <property type="project" value="TreeGrafter"/>
</dbReference>
<evidence type="ECO:0000256" key="3">
    <source>
        <dbReference type="ARBA" id="ARBA00022692"/>
    </source>
</evidence>
<keyword evidence="8" id="KW-0675">Receptor</keyword>
<evidence type="ECO:0000256" key="4">
    <source>
        <dbReference type="ARBA" id="ARBA00022729"/>
    </source>
</evidence>
<gene>
    <name evidence="14" type="ORF">C0J50_23257</name>
</gene>
<dbReference type="GO" id="GO:0009897">
    <property type="term" value="C:external side of plasma membrane"/>
    <property type="evidence" value="ECO:0007669"/>
    <property type="project" value="TreeGrafter"/>
</dbReference>
<dbReference type="GO" id="GO:0042102">
    <property type="term" value="P:positive regulation of T cell proliferation"/>
    <property type="evidence" value="ECO:0007669"/>
    <property type="project" value="TreeGrafter"/>
</dbReference>
<protein>
    <recommendedName>
        <fullName evidence="13">Ig-like domain-containing protein</fullName>
    </recommendedName>
</protein>
<dbReference type="InterPro" id="IPR007110">
    <property type="entry name" value="Ig-like_dom"/>
</dbReference>
<evidence type="ECO:0000313" key="15">
    <source>
        <dbReference type="Proteomes" id="UP001205998"/>
    </source>
</evidence>
<dbReference type="Gene3D" id="2.60.40.10">
    <property type="entry name" value="Immunoglobulins"/>
    <property type="match status" value="3"/>
</dbReference>
<evidence type="ECO:0000256" key="12">
    <source>
        <dbReference type="SAM" id="Phobius"/>
    </source>
</evidence>
<keyword evidence="15" id="KW-1185">Reference proteome</keyword>
<accession>A0AAD5AJP8</accession>
<feature type="domain" description="Ig-like" evidence="13">
    <location>
        <begin position="266"/>
        <end position="356"/>
    </location>
</feature>
<dbReference type="SMART" id="SM00406">
    <property type="entry name" value="IGv"/>
    <property type="match status" value="2"/>
</dbReference>
<keyword evidence="7" id="KW-1015">Disulfide bond</keyword>
<keyword evidence="9" id="KW-0325">Glycoprotein</keyword>
<name>A0AAD5AJP8_SILAS</name>